<dbReference type="EMBL" id="JAUSWH010000002">
    <property type="protein sequence ID" value="MDQ0454496.1"/>
    <property type="molecule type" value="Genomic_DNA"/>
</dbReference>
<keyword evidence="1" id="KW-0472">Membrane</keyword>
<dbReference type="InterPro" id="IPR036691">
    <property type="entry name" value="Endo/exonu/phosph_ase_sf"/>
</dbReference>
<sequence length="314" mass="34034">MRDGFRHGVGVLLLVAFGIVCLRGLTGFWPPGFIHSLQLHVGLAMLAGAGLMALLRRGWLARLAFLAALIVTAQAVWLIVRSLPSAPAVTAEAEPLKVLSFNVLGDNLENGAAIADFIQASGADVAYVMEAEPVGLHLDRLSKTYPYRIGCGAHTDTCDLLLLSKYPLTDIFVGSLSDLRRDRFAMANINVRGAPLRLVAAHLSKPYFDDYHLEETEELADVLEDFDGPLLLAGDFNASILAPDMQRLLERTGLTTTGLEPATWPIRAGRFGVPIDHIFIRAPLSARSLTRIPSNFGSNHYGLMADLLLPKSSP</sequence>
<evidence type="ECO:0000313" key="3">
    <source>
        <dbReference type="EMBL" id="MDQ0454496.1"/>
    </source>
</evidence>
<reference evidence="3 4" key="1">
    <citation type="submission" date="2023-07" db="EMBL/GenBank/DDBJ databases">
        <title>Genomic Encyclopedia of Type Strains, Phase IV (KMG-IV): sequencing the most valuable type-strain genomes for metagenomic binning, comparative biology and taxonomic classification.</title>
        <authorList>
            <person name="Goeker M."/>
        </authorList>
    </citation>
    <scope>NUCLEOTIDE SEQUENCE [LARGE SCALE GENOMIC DNA]</scope>
    <source>
        <strain evidence="3 4">DSM 100301</strain>
    </source>
</reference>
<protein>
    <submittedName>
        <fullName evidence="3">Endonuclease/exonuclease/phosphatase (EEP) superfamily protein YafD</fullName>
    </submittedName>
</protein>
<dbReference type="Proteomes" id="UP001235269">
    <property type="component" value="Unassembled WGS sequence"/>
</dbReference>
<dbReference type="Gene3D" id="3.60.10.10">
    <property type="entry name" value="Endonuclease/exonuclease/phosphatase"/>
    <property type="match status" value="1"/>
</dbReference>
<keyword evidence="1" id="KW-1133">Transmembrane helix</keyword>
<organism evidence="3 4">
    <name type="scientific">Rhizobium paknamense</name>
    <dbReference type="NCBI Taxonomy" id="1206817"/>
    <lineage>
        <taxon>Bacteria</taxon>
        <taxon>Pseudomonadati</taxon>
        <taxon>Pseudomonadota</taxon>
        <taxon>Alphaproteobacteria</taxon>
        <taxon>Hyphomicrobiales</taxon>
        <taxon>Rhizobiaceae</taxon>
        <taxon>Rhizobium/Agrobacterium group</taxon>
        <taxon>Rhizobium</taxon>
    </lineage>
</organism>
<feature type="transmembrane region" description="Helical" evidence="1">
    <location>
        <begin position="62"/>
        <end position="80"/>
    </location>
</feature>
<feature type="domain" description="Endonuclease/exonuclease/phosphatase" evidence="2">
    <location>
        <begin position="99"/>
        <end position="292"/>
    </location>
</feature>
<dbReference type="InterPro" id="IPR005135">
    <property type="entry name" value="Endo/exonuclease/phosphatase"/>
</dbReference>
<accession>A0ABU0I8D8</accession>
<dbReference type="GO" id="GO:0004519">
    <property type="term" value="F:endonuclease activity"/>
    <property type="evidence" value="ECO:0007669"/>
    <property type="project" value="UniProtKB-KW"/>
</dbReference>
<gene>
    <name evidence="3" type="ORF">QO005_000823</name>
</gene>
<name>A0ABU0I8D8_9HYPH</name>
<proteinExistence type="predicted"/>
<keyword evidence="3" id="KW-0255">Endonuclease</keyword>
<feature type="transmembrane region" description="Helical" evidence="1">
    <location>
        <begin position="37"/>
        <end position="55"/>
    </location>
</feature>
<dbReference type="Pfam" id="PF03372">
    <property type="entry name" value="Exo_endo_phos"/>
    <property type="match status" value="1"/>
</dbReference>
<keyword evidence="1" id="KW-0812">Transmembrane</keyword>
<dbReference type="RefSeq" id="WP_307156712.1">
    <property type="nucleotide sequence ID" value="NZ_JAUSWH010000002.1"/>
</dbReference>
<evidence type="ECO:0000259" key="2">
    <source>
        <dbReference type="Pfam" id="PF03372"/>
    </source>
</evidence>
<keyword evidence="4" id="KW-1185">Reference proteome</keyword>
<feature type="transmembrane region" description="Helical" evidence="1">
    <location>
        <begin position="7"/>
        <end position="25"/>
    </location>
</feature>
<evidence type="ECO:0000256" key="1">
    <source>
        <dbReference type="SAM" id="Phobius"/>
    </source>
</evidence>
<comment type="caution">
    <text evidence="3">The sequence shown here is derived from an EMBL/GenBank/DDBJ whole genome shotgun (WGS) entry which is preliminary data.</text>
</comment>
<evidence type="ECO:0000313" key="4">
    <source>
        <dbReference type="Proteomes" id="UP001235269"/>
    </source>
</evidence>
<dbReference type="SUPFAM" id="SSF56219">
    <property type="entry name" value="DNase I-like"/>
    <property type="match status" value="1"/>
</dbReference>
<keyword evidence="3" id="KW-0378">Hydrolase</keyword>
<keyword evidence="3" id="KW-0540">Nuclease</keyword>